<evidence type="ECO:0000256" key="1">
    <source>
        <dbReference type="SAM" id="Phobius"/>
    </source>
</evidence>
<evidence type="ECO:0000313" key="2">
    <source>
        <dbReference type="EMBL" id="HIR67116.1"/>
    </source>
</evidence>
<name>A0A9D1J993_9FIRM</name>
<reference evidence="2" key="1">
    <citation type="submission" date="2020-10" db="EMBL/GenBank/DDBJ databases">
        <authorList>
            <person name="Gilroy R."/>
        </authorList>
    </citation>
    <scope>NUCLEOTIDE SEQUENCE</scope>
    <source>
        <strain evidence="2">ChiW16-3235</strain>
    </source>
</reference>
<feature type="transmembrane region" description="Helical" evidence="1">
    <location>
        <begin position="76"/>
        <end position="97"/>
    </location>
</feature>
<keyword evidence="1" id="KW-0812">Transmembrane</keyword>
<feature type="transmembrane region" description="Helical" evidence="1">
    <location>
        <begin position="49"/>
        <end position="70"/>
    </location>
</feature>
<dbReference type="Proteomes" id="UP000823913">
    <property type="component" value="Unassembled WGS sequence"/>
</dbReference>
<comment type="caution">
    <text evidence="2">The sequence shown here is derived from an EMBL/GenBank/DDBJ whole genome shotgun (WGS) entry which is preliminary data.</text>
</comment>
<organism evidence="2 3">
    <name type="scientific">Candidatus Coproplasma avicola</name>
    <dbReference type="NCBI Taxonomy" id="2840744"/>
    <lineage>
        <taxon>Bacteria</taxon>
        <taxon>Bacillati</taxon>
        <taxon>Bacillota</taxon>
        <taxon>Clostridia</taxon>
        <taxon>Eubacteriales</taxon>
        <taxon>Candidatus Coproplasma</taxon>
    </lineage>
</organism>
<keyword evidence="1" id="KW-0472">Membrane</keyword>
<reference evidence="2" key="2">
    <citation type="journal article" date="2021" name="PeerJ">
        <title>Extensive microbial diversity within the chicken gut microbiome revealed by metagenomics and culture.</title>
        <authorList>
            <person name="Gilroy R."/>
            <person name="Ravi A."/>
            <person name="Getino M."/>
            <person name="Pursley I."/>
            <person name="Horton D.L."/>
            <person name="Alikhan N.F."/>
            <person name="Baker D."/>
            <person name="Gharbi K."/>
            <person name="Hall N."/>
            <person name="Watson M."/>
            <person name="Adriaenssens E.M."/>
            <person name="Foster-Nyarko E."/>
            <person name="Jarju S."/>
            <person name="Secka A."/>
            <person name="Antonio M."/>
            <person name="Oren A."/>
            <person name="Chaudhuri R.R."/>
            <person name="La Ragione R."/>
            <person name="Hildebrand F."/>
            <person name="Pallen M.J."/>
        </authorList>
    </citation>
    <scope>NUCLEOTIDE SEQUENCE</scope>
    <source>
        <strain evidence="2">ChiW16-3235</strain>
    </source>
</reference>
<dbReference type="AlphaFoldDB" id="A0A9D1J993"/>
<keyword evidence="1" id="KW-1133">Transmembrane helix</keyword>
<proteinExistence type="predicted"/>
<gene>
    <name evidence="2" type="ORF">IAB94_03585</name>
</gene>
<sequence>MADYKYEYRADKNEREEIERIRAQYAPASERQQKTDRLKELNKRAKRPATIAALTTGICGALLFGLGMTLSIEWNHLLWGIVAGAGGIAFLALTLPLHSVLTKRGKKKYGAEIIKLSDELLKGDE</sequence>
<accession>A0A9D1J993</accession>
<evidence type="ECO:0000313" key="3">
    <source>
        <dbReference type="Proteomes" id="UP000823913"/>
    </source>
</evidence>
<dbReference type="EMBL" id="DVHK01000078">
    <property type="protein sequence ID" value="HIR67116.1"/>
    <property type="molecule type" value="Genomic_DNA"/>
</dbReference>
<protein>
    <submittedName>
        <fullName evidence="2">Uncharacterized protein</fullName>
    </submittedName>
</protein>